<evidence type="ECO:0000256" key="3">
    <source>
        <dbReference type="ARBA" id="ARBA00007520"/>
    </source>
</evidence>
<accession>A0A238JJA2</accession>
<dbReference type="EMBL" id="FXXP01000003">
    <property type="protein sequence ID" value="SMX30217.1"/>
    <property type="molecule type" value="Genomic_DNA"/>
</dbReference>
<comment type="function">
    <text evidence="1">Resistance to tetracycline by an active tetracycline efflux. This is an energy-dependent process that decreases the accumulation of the antibiotic in whole cells. This protein functions as a metal-tetracycline/H(+) antiporter.</text>
</comment>
<evidence type="ECO:0000313" key="11">
    <source>
        <dbReference type="Proteomes" id="UP000225972"/>
    </source>
</evidence>
<feature type="transmembrane region" description="Helical" evidence="8">
    <location>
        <begin position="133"/>
        <end position="155"/>
    </location>
</feature>
<evidence type="ECO:0000256" key="4">
    <source>
        <dbReference type="ARBA" id="ARBA00022448"/>
    </source>
</evidence>
<dbReference type="PROSITE" id="PS50850">
    <property type="entry name" value="MFS"/>
    <property type="match status" value="1"/>
</dbReference>
<dbReference type="Proteomes" id="UP000225972">
    <property type="component" value="Unassembled WGS sequence"/>
</dbReference>
<reference evidence="11" key="1">
    <citation type="submission" date="2017-05" db="EMBL/GenBank/DDBJ databases">
        <authorList>
            <person name="Rodrigo-Torres L."/>
            <person name="Arahal R. D."/>
            <person name="Lucena T."/>
        </authorList>
    </citation>
    <scope>NUCLEOTIDE SEQUENCE [LARGE SCALE GENOMIC DNA]</scope>
    <source>
        <strain evidence="11">CECT 8649</strain>
    </source>
</reference>
<evidence type="ECO:0000256" key="8">
    <source>
        <dbReference type="SAM" id="Phobius"/>
    </source>
</evidence>
<dbReference type="InterPro" id="IPR005829">
    <property type="entry name" value="Sugar_transporter_CS"/>
</dbReference>
<feature type="transmembrane region" description="Helical" evidence="8">
    <location>
        <begin position="249"/>
        <end position="268"/>
    </location>
</feature>
<dbReference type="InterPro" id="IPR020846">
    <property type="entry name" value="MFS_dom"/>
</dbReference>
<dbReference type="PANTHER" id="PTHR23504">
    <property type="entry name" value="MAJOR FACILITATOR SUPERFAMILY DOMAIN-CONTAINING PROTEIN 10"/>
    <property type="match status" value="1"/>
</dbReference>
<keyword evidence="4" id="KW-0813">Transport</keyword>
<dbReference type="AlphaFoldDB" id="A0A238JJA2"/>
<keyword evidence="6 8" id="KW-1133">Transmembrane helix</keyword>
<keyword evidence="7 8" id="KW-0472">Membrane</keyword>
<evidence type="ECO:0000259" key="9">
    <source>
        <dbReference type="PROSITE" id="PS50850"/>
    </source>
</evidence>
<feature type="transmembrane region" description="Helical" evidence="8">
    <location>
        <begin position="280"/>
        <end position="298"/>
    </location>
</feature>
<dbReference type="PROSITE" id="PS00216">
    <property type="entry name" value="SUGAR_TRANSPORT_1"/>
    <property type="match status" value="1"/>
</dbReference>
<dbReference type="RefSeq" id="WP_099249073.1">
    <property type="nucleotide sequence ID" value="NZ_FXXP01000003.1"/>
</dbReference>
<dbReference type="InterPro" id="IPR011701">
    <property type="entry name" value="MFS"/>
</dbReference>
<keyword evidence="5 8" id="KW-0812">Transmembrane</keyword>
<protein>
    <submittedName>
        <fullName evidence="10">Tetracycline resistance protein, class C</fullName>
    </submittedName>
</protein>
<feature type="transmembrane region" description="Helical" evidence="8">
    <location>
        <begin position="161"/>
        <end position="181"/>
    </location>
</feature>
<comment type="subcellular location">
    <subcellularLocation>
        <location evidence="2">Membrane</location>
        <topology evidence="2">Multi-pass membrane protein</topology>
    </subcellularLocation>
</comment>
<proteinExistence type="inferred from homology"/>
<organism evidence="10 11">
    <name type="scientific">Pelagimonas phthalicica</name>
    <dbReference type="NCBI Taxonomy" id="1037362"/>
    <lineage>
        <taxon>Bacteria</taxon>
        <taxon>Pseudomonadati</taxon>
        <taxon>Pseudomonadota</taxon>
        <taxon>Alphaproteobacteria</taxon>
        <taxon>Rhodobacterales</taxon>
        <taxon>Roseobacteraceae</taxon>
        <taxon>Pelagimonas</taxon>
    </lineage>
</organism>
<dbReference type="InterPro" id="IPR001958">
    <property type="entry name" value="Tet-R_TetA/multi-R_MdtG-like"/>
</dbReference>
<evidence type="ECO:0000313" key="10">
    <source>
        <dbReference type="EMBL" id="SMX30217.1"/>
    </source>
</evidence>
<evidence type="ECO:0000256" key="6">
    <source>
        <dbReference type="ARBA" id="ARBA00022989"/>
    </source>
</evidence>
<dbReference type="GO" id="GO:0022857">
    <property type="term" value="F:transmembrane transporter activity"/>
    <property type="evidence" value="ECO:0007669"/>
    <property type="project" value="InterPro"/>
</dbReference>
<feature type="transmembrane region" description="Helical" evidence="8">
    <location>
        <begin position="375"/>
        <end position="395"/>
    </location>
</feature>
<dbReference type="Gene3D" id="1.20.1250.20">
    <property type="entry name" value="MFS general substrate transporter like domains"/>
    <property type="match status" value="1"/>
</dbReference>
<evidence type="ECO:0000256" key="7">
    <source>
        <dbReference type="ARBA" id="ARBA00023136"/>
    </source>
</evidence>
<evidence type="ECO:0000256" key="1">
    <source>
        <dbReference type="ARBA" id="ARBA00003279"/>
    </source>
</evidence>
<gene>
    <name evidence="10" type="primary">tetA_3</name>
    <name evidence="10" type="ORF">TRP8649_04360</name>
</gene>
<dbReference type="GO" id="GO:0016020">
    <property type="term" value="C:membrane"/>
    <property type="evidence" value="ECO:0007669"/>
    <property type="project" value="UniProtKB-SubCell"/>
</dbReference>
<feature type="transmembrane region" description="Helical" evidence="8">
    <location>
        <begin position="75"/>
        <end position="98"/>
    </location>
</feature>
<comment type="similarity">
    <text evidence="3">Belongs to the major facilitator superfamily. TCR/Tet family.</text>
</comment>
<dbReference type="InterPro" id="IPR036259">
    <property type="entry name" value="MFS_trans_sf"/>
</dbReference>
<dbReference type="PRINTS" id="PR01035">
    <property type="entry name" value="TCRTETA"/>
</dbReference>
<feature type="transmembrane region" description="Helical" evidence="8">
    <location>
        <begin position="42"/>
        <end position="63"/>
    </location>
</feature>
<feature type="transmembrane region" description="Helical" evidence="8">
    <location>
        <begin position="104"/>
        <end position="121"/>
    </location>
</feature>
<feature type="transmembrane region" description="Helical" evidence="8">
    <location>
        <begin position="337"/>
        <end position="363"/>
    </location>
</feature>
<name>A0A238JJA2_9RHOB</name>
<feature type="transmembrane region" description="Helical" evidence="8">
    <location>
        <begin position="217"/>
        <end position="237"/>
    </location>
</feature>
<feature type="transmembrane region" description="Helical" evidence="8">
    <location>
        <begin position="304"/>
        <end position="325"/>
    </location>
</feature>
<dbReference type="PANTHER" id="PTHR23504:SF15">
    <property type="entry name" value="MAJOR FACILITATOR SUPERFAMILY (MFS) PROFILE DOMAIN-CONTAINING PROTEIN"/>
    <property type="match status" value="1"/>
</dbReference>
<sequence>MNLTAVFLLATVMIDAMGVGLIMPVMPDLITEVTGGTLSDAALWGGVLTTAFAVMQFLFSPLLGNLSDWLGRRPVLLVSLAVMAADYVVMALAGTLWLLLIGRLIGGITAATHATASATMADLAEPGKEAQGFGLISAAIGLGFILGPLIGGVLGEYGTRAPFWAAALLAGANGLLGWAVFRETVTDAIRRPFVLRKSNPFSAFLAMSHLPGVGRGLIGFFLYQVSFAVYPAVWAYFGKARFGWEPGMIGVSLAIFGVSLVLVQGVLIRSLINRLGNRGTALFGLVFSGISYGALSVVTSGQLALILTPLAALGAAFSPAMQGILSQRLGPSRQGELQGLLGSTSAIAMAIAPLLMTATFAHFTRAETGIYFPPAPFLVALLLTVLTLALFLAPASQQQRS</sequence>
<feature type="domain" description="Major facilitator superfamily (MFS) profile" evidence="9">
    <location>
        <begin position="4"/>
        <end position="397"/>
    </location>
</feature>
<evidence type="ECO:0000256" key="5">
    <source>
        <dbReference type="ARBA" id="ARBA00022692"/>
    </source>
</evidence>
<dbReference type="Pfam" id="PF07690">
    <property type="entry name" value="MFS_1"/>
    <property type="match status" value="1"/>
</dbReference>
<dbReference type="OrthoDB" id="9764259at2"/>
<dbReference type="SUPFAM" id="SSF103473">
    <property type="entry name" value="MFS general substrate transporter"/>
    <property type="match status" value="1"/>
</dbReference>
<evidence type="ECO:0000256" key="2">
    <source>
        <dbReference type="ARBA" id="ARBA00004141"/>
    </source>
</evidence>
<keyword evidence="11" id="KW-1185">Reference proteome</keyword>